<protein>
    <submittedName>
        <fullName evidence="2">Amidase</fullName>
    </submittedName>
</protein>
<dbReference type="AlphaFoldDB" id="A0A5Q2FK89"/>
<gene>
    <name evidence="2" type="ORF">Rai3103_15225</name>
</gene>
<dbReference type="InterPro" id="IPR036928">
    <property type="entry name" value="AS_sf"/>
</dbReference>
<dbReference type="SUPFAM" id="SSF54427">
    <property type="entry name" value="NTF2-like"/>
    <property type="match status" value="1"/>
</dbReference>
<dbReference type="EMBL" id="CP045725">
    <property type="protein sequence ID" value="QGF24756.1"/>
    <property type="molecule type" value="Genomic_DNA"/>
</dbReference>
<dbReference type="Gene3D" id="3.10.450.50">
    <property type="match status" value="1"/>
</dbReference>
<evidence type="ECO:0000259" key="1">
    <source>
        <dbReference type="Pfam" id="PF01425"/>
    </source>
</evidence>
<name>A0A5Q2FK89_9ACTN</name>
<feature type="domain" description="Amidase" evidence="1">
    <location>
        <begin position="143"/>
        <end position="308"/>
    </location>
</feature>
<dbReference type="Gene3D" id="3.90.1300.10">
    <property type="entry name" value="Amidase signature (AS) domain"/>
    <property type="match status" value="1"/>
</dbReference>
<dbReference type="Pfam" id="PF01425">
    <property type="entry name" value="Amidase"/>
    <property type="match status" value="1"/>
</dbReference>
<sequence length="515" mass="52508">MTPRMPSHDADLAPTFRDFVAALGAGDPRLVERFFLPGEQTLLGRGGGMVVGFAAIVEAVRADPLPAIAGLVQSHLREIGPDGTLITVTHRAPGGGRGLMTLLWENTAEGWRIASAHVDAPVPALDPRIWREAGTPLVAPQGSGVLDGLRLAVADVIGVAGHRSGLGSDAVLTEAATASVSAPVVEATLEAGAALVGLAQLDELALGTSGAGPVGMPLNIRAVDRIPGGAMSGVTAAVAHGQADIGLGTDSGGSLLVPASYQGLFGLRTTHGLVSTDGVTTVAPSLDAIGWVGRDLATLAAVADVLLPEAGHREPDEVLLARSLLELADPDVVRAIETITERWDSAVLPMRMIDLPRTTVEGWADTFRDTRQVEAAAQYGPWALAHQDDLGPEAGAVLRAGRAVGADRGDAVRRAQAAARAAVAELIGNGVLLVPTTATVAPTRDLGGAAGRRGRQRTSLLTGIAALGGLPTLTLPLATRRRLPVGLSLIGPVGGDHALVGLTRRLLAGGVPAFA</sequence>
<evidence type="ECO:0000313" key="2">
    <source>
        <dbReference type="EMBL" id="QGF24756.1"/>
    </source>
</evidence>
<dbReference type="KEGG" id="rain:Rai3103_15225"/>
<dbReference type="PANTHER" id="PTHR46310:SF7">
    <property type="entry name" value="AMIDASE 1"/>
    <property type="match status" value="1"/>
</dbReference>
<organism evidence="2 3">
    <name type="scientific">Raineyella fluvialis</name>
    <dbReference type="NCBI Taxonomy" id="2662261"/>
    <lineage>
        <taxon>Bacteria</taxon>
        <taxon>Bacillati</taxon>
        <taxon>Actinomycetota</taxon>
        <taxon>Actinomycetes</taxon>
        <taxon>Propionibacteriales</taxon>
        <taxon>Propionibacteriaceae</taxon>
        <taxon>Raineyella</taxon>
    </lineage>
</organism>
<proteinExistence type="predicted"/>
<dbReference type="RefSeq" id="WP_153573285.1">
    <property type="nucleotide sequence ID" value="NZ_CP045725.1"/>
</dbReference>
<dbReference type="SUPFAM" id="SSF75304">
    <property type="entry name" value="Amidase signature (AS) enzymes"/>
    <property type="match status" value="1"/>
</dbReference>
<dbReference type="PANTHER" id="PTHR46310">
    <property type="entry name" value="AMIDASE 1"/>
    <property type="match status" value="1"/>
</dbReference>
<dbReference type="InterPro" id="IPR032710">
    <property type="entry name" value="NTF2-like_dom_sf"/>
</dbReference>
<keyword evidence="3" id="KW-1185">Reference proteome</keyword>
<dbReference type="Proteomes" id="UP000386847">
    <property type="component" value="Chromosome"/>
</dbReference>
<dbReference type="InterPro" id="IPR023631">
    <property type="entry name" value="Amidase_dom"/>
</dbReference>
<accession>A0A5Q2FK89</accession>
<evidence type="ECO:0000313" key="3">
    <source>
        <dbReference type="Proteomes" id="UP000386847"/>
    </source>
</evidence>
<reference evidence="2 3" key="1">
    <citation type="submission" date="2019-10" db="EMBL/GenBank/DDBJ databases">
        <title>Genomic analysis of Raineyella sp. CBA3103.</title>
        <authorList>
            <person name="Roh S.W."/>
        </authorList>
    </citation>
    <scope>NUCLEOTIDE SEQUENCE [LARGE SCALE GENOMIC DNA]</scope>
    <source>
        <strain evidence="2 3">CBA3103</strain>
    </source>
</reference>